<dbReference type="VEuPathDB" id="VectorBase:HLOH_043227"/>
<keyword evidence="2" id="KW-1185">Reference proteome</keyword>
<name>A0A9J6HAU6_HAELO</name>
<dbReference type="OrthoDB" id="8194903at2759"/>
<comment type="caution">
    <text evidence="1">The sequence shown here is derived from an EMBL/GenBank/DDBJ whole genome shotgun (WGS) entry which is preliminary data.</text>
</comment>
<proteinExistence type="predicted"/>
<reference evidence="1 2" key="1">
    <citation type="journal article" date="2020" name="Cell">
        <title>Large-Scale Comparative Analyses of Tick Genomes Elucidate Their Genetic Diversity and Vector Capacities.</title>
        <authorList>
            <consortium name="Tick Genome and Microbiome Consortium (TIGMIC)"/>
            <person name="Jia N."/>
            <person name="Wang J."/>
            <person name="Shi W."/>
            <person name="Du L."/>
            <person name="Sun Y."/>
            <person name="Zhan W."/>
            <person name="Jiang J.F."/>
            <person name="Wang Q."/>
            <person name="Zhang B."/>
            <person name="Ji P."/>
            <person name="Bell-Sakyi L."/>
            <person name="Cui X.M."/>
            <person name="Yuan T.T."/>
            <person name="Jiang B.G."/>
            <person name="Yang W.F."/>
            <person name="Lam T.T."/>
            <person name="Chang Q.C."/>
            <person name="Ding S.J."/>
            <person name="Wang X.J."/>
            <person name="Zhu J.G."/>
            <person name="Ruan X.D."/>
            <person name="Zhao L."/>
            <person name="Wei J.T."/>
            <person name="Ye R.Z."/>
            <person name="Que T.C."/>
            <person name="Du C.H."/>
            <person name="Zhou Y.H."/>
            <person name="Cheng J.X."/>
            <person name="Dai P.F."/>
            <person name="Guo W.B."/>
            <person name="Han X.H."/>
            <person name="Huang E.J."/>
            <person name="Li L.F."/>
            <person name="Wei W."/>
            <person name="Gao Y.C."/>
            <person name="Liu J.Z."/>
            <person name="Shao H.Z."/>
            <person name="Wang X."/>
            <person name="Wang C.C."/>
            <person name="Yang T.C."/>
            <person name="Huo Q.B."/>
            <person name="Li W."/>
            <person name="Chen H.Y."/>
            <person name="Chen S.E."/>
            <person name="Zhou L.G."/>
            <person name="Ni X.B."/>
            <person name="Tian J.H."/>
            <person name="Sheng Y."/>
            <person name="Liu T."/>
            <person name="Pan Y.S."/>
            <person name="Xia L.Y."/>
            <person name="Li J."/>
            <person name="Zhao F."/>
            <person name="Cao W.C."/>
        </authorList>
    </citation>
    <scope>NUCLEOTIDE SEQUENCE [LARGE SCALE GENOMIC DNA]</scope>
    <source>
        <strain evidence="1">HaeL-2018</strain>
    </source>
</reference>
<dbReference type="EMBL" id="JABSTR010003337">
    <property type="protein sequence ID" value="KAH9384859.1"/>
    <property type="molecule type" value="Genomic_DNA"/>
</dbReference>
<protein>
    <submittedName>
        <fullName evidence="1">Uncharacterized protein</fullName>
    </submittedName>
</protein>
<evidence type="ECO:0000313" key="2">
    <source>
        <dbReference type="Proteomes" id="UP000821853"/>
    </source>
</evidence>
<organism evidence="1 2">
    <name type="scientific">Haemaphysalis longicornis</name>
    <name type="common">Bush tick</name>
    <dbReference type="NCBI Taxonomy" id="44386"/>
    <lineage>
        <taxon>Eukaryota</taxon>
        <taxon>Metazoa</taxon>
        <taxon>Ecdysozoa</taxon>
        <taxon>Arthropoda</taxon>
        <taxon>Chelicerata</taxon>
        <taxon>Arachnida</taxon>
        <taxon>Acari</taxon>
        <taxon>Parasitiformes</taxon>
        <taxon>Ixodida</taxon>
        <taxon>Ixodoidea</taxon>
        <taxon>Ixodidae</taxon>
        <taxon>Haemaphysalinae</taxon>
        <taxon>Haemaphysalis</taxon>
    </lineage>
</organism>
<accession>A0A9J6HAU6</accession>
<sequence>MEQQVRKMFQCRDTEDFTTAVEEEDTTELEEWFGCISEHRKPDILATRPCRVSELELKNIFSHIQARTATGLDDFPARLLKKLGPQQCLALQEMLSDMLRTGTVTKEWAQGRKEFLYKGARQRYFAGGYRPGEKEETSWDNCRTVSMGDGTRRIASFVITECGDDELLLTAGSQSELHRPLNICIRQCLFVIMDLKEQLRHTVAQTKDALYSNLCKLKDRWTQEPLPLVASQMVLHAKHFGKMVKSGGVT</sequence>
<gene>
    <name evidence="1" type="ORF">HPB48_026888</name>
</gene>
<dbReference type="Proteomes" id="UP000821853">
    <property type="component" value="Unassembled WGS sequence"/>
</dbReference>
<evidence type="ECO:0000313" key="1">
    <source>
        <dbReference type="EMBL" id="KAH9384859.1"/>
    </source>
</evidence>
<dbReference type="AlphaFoldDB" id="A0A9J6HAU6"/>